<evidence type="ECO:0000313" key="2">
    <source>
        <dbReference type="EMBL" id="PZW37735.1"/>
    </source>
</evidence>
<dbReference type="PANTHER" id="PTHR12110">
    <property type="entry name" value="HYDROXYPYRUVATE ISOMERASE"/>
    <property type="match status" value="1"/>
</dbReference>
<dbReference type="InterPro" id="IPR036237">
    <property type="entry name" value="Xyl_isomerase-like_sf"/>
</dbReference>
<dbReference type="Pfam" id="PF01261">
    <property type="entry name" value="AP_endonuc_2"/>
    <property type="match status" value="1"/>
</dbReference>
<dbReference type="PANTHER" id="PTHR12110:SF21">
    <property type="entry name" value="XYLOSE ISOMERASE-LIKE TIM BARREL DOMAIN-CONTAINING PROTEIN"/>
    <property type="match status" value="1"/>
</dbReference>
<comment type="caution">
    <text evidence="2">The sequence shown here is derived from an EMBL/GenBank/DDBJ whole genome shotgun (WGS) entry which is preliminary data.</text>
</comment>
<accession>A0A2W7HWK3</accession>
<dbReference type="InterPro" id="IPR013022">
    <property type="entry name" value="Xyl_isomerase-like_TIM-brl"/>
</dbReference>
<dbReference type="AlphaFoldDB" id="A0A2W7HWK3"/>
<keyword evidence="3" id="KW-1185">Reference proteome</keyword>
<gene>
    <name evidence="2" type="ORF">C8P66_14112</name>
</gene>
<dbReference type="InterPro" id="IPR050312">
    <property type="entry name" value="IolE/XylAMocC-like"/>
</dbReference>
<protein>
    <submittedName>
        <fullName evidence="2">Sugar phosphate isomerase/epimerase</fullName>
    </submittedName>
</protein>
<dbReference type="Gene3D" id="3.20.20.150">
    <property type="entry name" value="Divalent-metal-dependent TIM barrel enzymes"/>
    <property type="match status" value="1"/>
</dbReference>
<dbReference type="SUPFAM" id="SSF51658">
    <property type="entry name" value="Xylose isomerase-like"/>
    <property type="match status" value="1"/>
</dbReference>
<organism evidence="2 3">
    <name type="scientific">Humitalea rosea</name>
    <dbReference type="NCBI Taxonomy" id="990373"/>
    <lineage>
        <taxon>Bacteria</taxon>
        <taxon>Pseudomonadati</taxon>
        <taxon>Pseudomonadota</taxon>
        <taxon>Alphaproteobacteria</taxon>
        <taxon>Acetobacterales</taxon>
        <taxon>Roseomonadaceae</taxon>
        <taxon>Humitalea</taxon>
    </lineage>
</organism>
<proteinExistence type="predicted"/>
<dbReference type="Proteomes" id="UP000249688">
    <property type="component" value="Unassembled WGS sequence"/>
</dbReference>
<name>A0A2W7HWK3_9PROT</name>
<dbReference type="EMBL" id="QKYU01000041">
    <property type="protein sequence ID" value="PZW37735.1"/>
    <property type="molecule type" value="Genomic_DNA"/>
</dbReference>
<evidence type="ECO:0000259" key="1">
    <source>
        <dbReference type="Pfam" id="PF01261"/>
    </source>
</evidence>
<keyword evidence="2" id="KW-0413">Isomerase</keyword>
<dbReference type="RefSeq" id="WP_111400471.1">
    <property type="nucleotide sequence ID" value="NZ_QKYU01000041.1"/>
</dbReference>
<sequence>MSGPGLAVSNLAWPADALEEALGMIAQAGAQGVEVAPTRIAPWDALTPALLSGYVEALHRHGLVPSSLQAIFFGVPAAQLLGDAAGLEAMAAHIRRVGAIAQALGVSVAVFGAPRNRGRGDLAPEAAFDLAVERLCRLAPIAADSGLVLVMEPVPEAYKSDFLLTWQEALALVASVDHPAVRLHLDTACVALGHGDIAEAIRAGAGVLSHFHAAQPGLTDFSVPIEGLAQAGEALENIGYGRWVAIEMLEQPEWRVALAGAVAAVGRRFRPAGVKVG</sequence>
<evidence type="ECO:0000313" key="3">
    <source>
        <dbReference type="Proteomes" id="UP000249688"/>
    </source>
</evidence>
<feature type="domain" description="Xylose isomerase-like TIM barrel" evidence="1">
    <location>
        <begin position="25"/>
        <end position="251"/>
    </location>
</feature>
<dbReference type="OrthoDB" id="9801426at2"/>
<dbReference type="GO" id="GO:0016853">
    <property type="term" value="F:isomerase activity"/>
    <property type="evidence" value="ECO:0007669"/>
    <property type="project" value="UniProtKB-KW"/>
</dbReference>
<reference evidence="2 3" key="1">
    <citation type="submission" date="2018-06" db="EMBL/GenBank/DDBJ databases">
        <title>Genomic Encyclopedia of Archaeal and Bacterial Type Strains, Phase II (KMG-II): from individual species to whole genera.</title>
        <authorList>
            <person name="Goeker M."/>
        </authorList>
    </citation>
    <scope>NUCLEOTIDE SEQUENCE [LARGE SCALE GENOMIC DNA]</scope>
    <source>
        <strain evidence="2 3">DSM 24525</strain>
    </source>
</reference>